<dbReference type="Pfam" id="PF00708">
    <property type="entry name" value="Acylphosphatase"/>
    <property type="match status" value="1"/>
</dbReference>
<feature type="active site" evidence="5">
    <location>
        <position position="36"/>
    </location>
</feature>
<dbReference type="Gene3D" id="3.30.70.100">
    <property type="match status" value="1"/>
</dbReference>
<evidence type="ECO:0000259" key="8">
    <source>
        <dbReference type="PROSITE" id="PS51160"/>
    </source>
</evidence>
<evidence type="ECO:0000256" key="2">
    <source>
        <dbReference type="ARBA" id="ARBA00012150"/>
    </source>
</evidence>
<dbReference type="InterPro" id="IPR001792">
    <property type="entry name" value="Acylphosphatase-like_dom"/>
</dbReference>
<proteinExistence type="inferred from homology"/>
<keyword evidence="10" id="KW-1185">Reference proteome</keyword>
<evidence type="ECO:0000256" key="1">
    <source>
        <dbReference type="ARBA" id="ARBA00005614"/>
    </source>
</evidence>
<dbReference type="AlphaFoldDB" id="A0A511ZCY0"/>
<dbReference type="OrthoDB" id="9808093at2"/>
<evidence type="ECO:0000313" key="10">
    <source>
        <dbReference type="Proteomes" id="UP000321558"/>
    </source>
</evidence>
<comment type="caution">
    <text evidence="9">The sequence shown here is derived from an EMBL/GenBank/DDBJ whole genome shotgun (WGS) entry which is preliminary data.</text>
</comment>
<dbReference type="PROSITE" id="PS00150">
    <property type="entry name" value="ACYLPHOSPHATASE_1"/>
    <property type="match status" value="1"/>
</dbReference>
<evidence type="ECO:0000313" key="9">
    <source>
        <dbReference type="EMBL" id="GEN85314.1"/>
    </source>
</evidence>
<protein>
    <recommendedName>
        <fullName evidence="3 5">Acylphosphatase</fullName>
        <ecNumber evidence="2 5">3.6.1.7</ecNumber>
    </recommendedName>
</protein>
<name>A0A511ZCY0_9BACI</name>
<dbReference type="InterPro" id="IPR036046">
    <property type="entry name" value="Acylphosphatase-like_dom_sf"/>
</dbReference>
<dbReference type="PROSITE" id="PS51160">
    <property type="entry name" value="ACYLPHOSPHATASE_3"/>
    <property type="match status" value="1"/>
</dbReference>
<feature type="active site" evidence="5">
    <location>
        <position position="18"/>
    </location>
</feature>
<dbReference type="STRING" id="582851.GCA_900162665_02283"/>
<reference evidence="9 10" key="1">
    <citation type="submission" date="2019-07" db="EMBL/GenBank/DDBJ databases">
        <title>Whole genome shotgun sequence of Oceanobacillus sojae NBRC 105379.</title>
        <authorList>
            <person name="Hosoyama A."/>
            <person name="Uohara A."/>
            <person name="Ohji S."/>
            <person name="Ichikawa N."/>
        </authorList>
    </citation>
    <scope>NUCLEOTIDE SEQUENCE [LARGE SCALE GENOMIC DNA]</scope>
    <source>
        <strain evidence="9 10">NBRC 105379</strain>
    </source>
</reference>
<dbReference type="PRINTS" id="PR00112">
    <property type="entry name" value="ACYLPHPHTASE"/>
</dbReference>
<keyword evidence="5 6" id="KW-0378">Hydrolase</keyword>
<sequence length="91" mass="10355">MKYVSVRVQGRVQGVGFRYFTQHAAMSHNITGWVKNEDDGAVSLEAYGEDNNINRFLEEIKKGPTRFAKVSEMDVNKLSGDPEYSSFDVKY</sequence>
<accession>A0A511ZCY0</accession>
<dbReference type="EMBL" id="BJYM01000001">
    <property type="protein sequence ID" value="GEN85314.1"/>
    <property type="molecule type" value="Genomic_DNA"/>
</dbReference>
<evidence type="ECO:0000256" key="7">
    <source>
        <dbReference type="RuleBase" id="RU004168"/>
    </source>
</evidence>
<dbReference type="PANTHER" id="PTHR47268:SF4">
    <property type="entry name" value="ACYLPHOSPHATASE"/>
    <property type="match status" value="1"/>
</dbReference>
<comment type="similarity">
    <text evidence="1 7">Belongs to the acylphosphatase family.</text>
</comment>
<gene>
    <name evidence="9" type="primary">acyP</name>
    <name evidence="9" type="ORF">OSO01_00530</name>
</gene>
<evidence type="ECO:0000256" key="6">
    <source>
        <dbReference type="RuleBase" id="RU000553"/>
    </source>
</evidence>
<dbReference type="SUPFAM" id="SSF54975">
    <property type="entry name" value="Acylphosphatase/BLUF domain-like"/>
    <property type="match status" value="1"/>
</dbReference>
<dbReference type="RefSeq" id="WP_147207739.1">
    <property type="nucleotide sequence ID" value="NZ_BJYM01000001.1"/>
</dbReference>
<feature type="domain" description="Acylphosphatase-like" evidence="8">
    <location>
        <begin position="3"/>
        <end position="91"/>
    </location>
</feature>
<dbReference type="Proteomes" id="UP000321558">
    <property type="component" value="Unassembled WGS sequence"/>
</dbReference>
<dbReference type="PROSITE" id="PS00151">
    <property type="entry name" value="ACYLPHOSPHATASE_2"/>
    <property type="match status" value="1"/>
</dbReference>
<evidence type="ECO:0000256" key="3">
    <source>
        <dbReference type="ARBA" id="ARBA00015991"/>
    </source>
</evidence>
<dbReference type="InterPro" id="IPR017968">
    <property type="entry name" value="Acylphosphatase_CS"/>
</dbReference>
<dbReference type="EC" id="3.6.1.7" evidence="2 5"/>
<organism evidence="9 10">
    <name type="scientific">Oceanobacillus sojae</name>
    <dbReference type="NCBI Taxonomy" id="582851"/>
    <lineage>
        <taxon>Bacteria</taxon>
        <taxon>Bacillati</taxon>
        <taxon>Bacillota</taxon>
        <taxon>Bacilli</taxon>
        <taxon>Bacillales</taxon>
        <taxon>Bacillaceae</taxon>
        <taxon>Oceanobacillus</taxon>
    </lineage>
</organism>
<dbReference type="GO" id="GO:0003998">
    <property type="term" value="F:acylphosphatase activity"/>
    <property type="evidence" value="ECO:0007669"/>
    <property type="project" value="UniProtKB-EC"/>
</dbReference>
<evidence type="ECO:0000256" key="4">
    <source>
        <dbReference type="ARBA" id="ARBA00047645"/>
    </source>
</evidence>
<evidence type="ECO:0000256" key="5">
    <source>
        <dbReference type="PROSITE-ProRule" id="PRU00520"/>
    </source>
</evidence>
<dbReference type="InterPro" id="IPR020456">
    <property type="entry name" value="Acylphosphatase"/>
</dbReference>
<dbReference type="PANTHER" id="PTHR47268">
    <property type="entry name" value="ACYLPHOSPHATASE"/>
    <property type="match status" value="1"/>
</dbReference>
<comment type="catalytic activity">
    <reaction evidence="4 5 6">
        <text>an acyl phosphate + H2O = a carboxylate + phosphate + H(+)</text>
        <dbReference type="Rhea" id="RHEA:14965"/>
        <dbReference type="ChEBI" id="CHEBI:15377"/>
        <dbReference type="ChEBI" id="CHEBI:15378"/>
        <dbReference type="ChEBI" id="CHEBI:29067"/>
        <dbReference type="ChEBI" id="CHEBI:43474"/>
        <dbReference type="ChEBI" id="CHEBI:59918"/>
        <dbReference type="EC" id="3.6.1.7"/>
    </reaction>
</comment>